<dbReference type="Gene3D" id="3.30.420.10">
    <property type="entry name" value="Ribonuclease H-like superfamily/Ribonuclease H"/>
    <property type="match status" value="1"/>
</dbReference>
<sequence>LKVLVYYECSTTREDMIHRMRDAIRSLHADEILRVTNNFEIRVLICIEANGEHFGH</sequence>
<dbReference type="InterPro" id="IPR036397">
    <property type="entry name" value="RNaseH_sf"/>
</dbReference>
<accession>E2B357</accession>
<dbReference type="Proteomes" id="UP000008237">
    <property type="component" value="Unassembled WGS sequence"/>
</dbReference>
<dbReference type="AlphaFoldDB" id="E2B357"/>
<protein>
    <recommendedName>
        <fullName evidence="3">Mos1 transposase HTH domain-containing protein</fullName>
    </recommendedName>
</protein>
<dbReference type="EMBL" id="GL445302">
    <property type="protein sequence ID" value="EFN89872.1"/>
    <property type="molecule type" value="Genomic_DNA"/>
</dbReference>
<feature type="non-terminal residue" evidence="1">
    <location>
        <position position="56"/>
    </location>
</feature>
<dbReference type="InParanoid" id="E2B357"/>
<evidence type="ECO:0008006" key="3">
    <source>
        <dbReference type="Google" id="ProtNLM"/>
    </source>
</evidence>
<name>E2B357_HARSA</name>
<evidence type="ECO:0000313" key="2">
    <source>
        <dbReference type="Proteomes" id="UP000008237"/>
    </source>
</evidence>
<gene>
    <name evidence="1" type="ORF">EAI_14912</name>
</gene>
<dbReference type="GO" id="GO:0003676">
    <property type="term" value="F:nucleic acid binding"/>
    <property type="evidence" value="ECO:0007669"/>
    <property type="project" value="InterPro"/>
</dbReference>
<proteinExistence type="predicted"/>
<keyword evidence="2" id="KW-1185">Reference proteome</keyword>
<feature type="non-terminal residue" evidence="1">
    <location>
        <position position="1"/>
    </location>
</feature>
<evidence type="ECO:0000313" key="1">
    <source>
        <dbReference type="EMBL" id="EFN89872.1"/>
    </source>
</evidence>
<organism evidence="2">
    <name type="scientific">Harpegnathos saltator</name>
    <name type="common">Jerdon's jumping ant</name>
    <dbReference type="NCBI Taxonomy" id="610380"/>
    <lineage>
        <taxon>Eukaryota</taxon>
        <taxon>Metazoa</taxon>
        <taxon>Ecdysozoa</taxon>
        <taxon>Arthropoda</taxon>
        <taxon>Hexapoda</taxon>
        <taxon>Insecta</taxon>
        <taxon>Pterygota</taxon>
        <taxon>Neoptera</taxon>
        <taxon>Endopterygota</taxon>
        <taxon>Hymenoptera</taxon>
        <taxon>Apocrita</taxon>
        <taxon>Aculeata</taxon>
        <taxon>Formicoidea</taxon>
        <taxon>Formicidae</taxon>
        <taxon>Ponerinae</taxon>
        <taxon>Ponerini</taxon>
        <taxon>Harpegnathos</taxon>
    </lineage>
</organism>
<reference evidence="1 2" key="1">
    <citation type="journal article" date="2010" name="Science">
        <title>Genomic comparison of the ants Camponotus floridanus and Harpegnathos saltator.</title>
        <authorList>
            <person name="Bonasio R."/>
            <person name="Zhang G."/>
            <person name="Ye C."/>
            <person name="Mutti N.S."/>
            <person name="Fang X."/>
            <person name="Qin N."/>
            <person name="Donahue G."/>
            <person name="Yang P."/>
            <person name="Li Q."/>
            <person name="Li C."/>
            <person name="Zhang P."/>
            <person name="Huang Z."/>
            <person name="Berger S.L."/>
            <person name="Reinberg D."/>
            <person name="Wang J."/>
            <person name="Liebig J."/>
        </authorList>
    </citation>
    <scope>NUCLEOTIDE SEQUENCE [LARGE SCALE GENOMIC DNA]</scope>
    <source>
        <strain evidence="1 2">R22 G/1</strain>
    </source>
</reference>